<dbReference type="STRING" id="215243.A0A0D2DLE4"/>
<dbReference type="CDD" id="cd07040">
    <property type="entry name" value="HP"/>
    <property type="match status" value="1"/>
</dbReference>
<dbReference type="HOGENOM" id="CLU_085795_3_0_1"/>
<dbReference type="AlphaFoldDB" id="A0A0D2DLE4"/>
<evidence type="ECO:0008006" key="3">
    <source>
        <dbReference type="Google" id="ProtNLM"/>
    </source>
</evidence>
<sequence>MALKNNIISSILPSTWLLELKGAFGWLISYSNELSARVTQDEISARLVSAIPCALYEGCSQAWAIPHQPDDFQHPTIDTGKMSSSTIYLIRHGEKPPKLPNGEDPDGLSTLGLDRAQALVKVFSAESKYNISFIIAQHPKDDGGQDRPYLTVRPLAESLKPDVNFNHKIHRDDADKVAQAALGYKGAGNILICWEHHHLKDIASAIGVSDAPNYPDDRYDVIWTIEPPYDKISSVTSEHCPGLDDQFAPEP</sequence>
<organism evidence="1 2">
    <name type="scientific">Exophiala oligosperma</name>
    <dbReference type="NCBI Taxonomy" id="215243"/>
    <lineage>
        <taxon>Eukaryota</taxon>
        <taxon>Fungi</taxon>
        <taxon>Dikarya</taxon>
        <taxon>Ascomycota</taxon>
        <taxon>Pezizomycotina</taxon>
        <taxon>Eurotiomycetes</taxon>
        <taxon>Chaetothyriomycetidae</taxon>
        <taxon>Chaetothyriales</taxon>
        <taxon>Herpotrichiellaceae</taxon>
        <taxon>Exophiala</taxon>
    </lineage>
</organism>
<dbReference type="EMBL" id="KN847335">
    <property type="protein sequence ID" value="KIW43808.1"/>
    <property type="molecule type" value="Genomic_DNA"/>
</dbReference>
<dbReference type="GeneID" id="27356946"/>
<dbReference type="RefSeq" id="XP_016264024.1">
    <property type="nucleotide sequence ID" value="XM_016405818.1"/>
</dbReference>
<proteinExistence type="predicted"/>
<dbReference type="OrthoDB" id="425925at2759"/>
<evidence type="ECO:0000313" key="1">
    <source>
        <dbReference type="EMBL" id="KIW43808.1"/>
    </source>
</evidence>
<reference evidence="1 2" key="1">
    <citation type="submission" date="2015-01" db="EMBL/GenBank/DDBJ databases">
        <title>The Genome Sequence of Exophiala oligosperma CBS72588.</title>
        <authorList>
            <consortium name="The Broad Institute Genomics Platform"/>
            <person name="Cuomo C."/>
            <person name="de Hoog S."/>
            <person name="Gorbushina A."/>
            <person name="Stielow B."/>
            <person name="Teixiera M."/>
            <person name="Abouelleil A."/>
            <person name="Chapman S.B."/>
            <person name="Priest M."/>
            <person name="Young S.K."/>
            <person name="Wortman J."/>
            <person name="Nusbaum C."/>
            <person name="Birren B."/>
        </authorList>
    </citation>
    <scope>NUCLEOTIDE SEQUENCE [LARGE SCALE GENOMIC DNA]</scope>
    <source>
        <strain evidence="1 2">CBS 72588</strain>
    </source>
</reference>
<accession>A0A0D2DLE4</accession>
<protein>
    <recommendedName>
        <fullName evidence="3">Phosphoglycerate mutase family protein</fullName>
    </recommendedName>
</protein>
<dbReference type="Proteomes" id="UP000053342">
    <property type="component" value="Unassembled WGS sequence"/>
</dbReference>
<evidence type="ECO:0000313" key="2">
    <source>
        <dbReference type="Proteomes" id="UP000053342"/>
    </source>
</evidence>
<name>A0A0D2DLE4_9EURO</name>
<dbReference type="VEuPathDB" id="FungiDB:PV06_04872"/>
<keyword evidence="2" id="KW-1185">Reference proteome</keyword>
<gene>
    <name evidence="1" type="ORF">PV06_04872</name>
</gene>